<dbReference type="GO" id="GO:0006351">
    <property type="term" value="P:DNA-templated transcription"/>
    <property type="evidence" value="ECO:0007669"/>
    <property type="project" value="UniProtKB-UniRule"/>
</dbReference>
<organism evidence="14 15">
    <name type="scientific">Gemmatimonas aurantiaca</name>
    <dbReference type="NCBI Taxonomy" id="173480"/>
    <lineage>
        <taxon>Bacteria</taxon>
        <taxon>Pseudomonadati</taxon>
        <taxon>Gemmatimonadota</taxon>
        <taxon>Gemmatimonadia</taxon>
        <taxon>Gemmatimonadales</taxon>
        <taxon>Gemmatimonadaceae</taxon>
        <taxon>Gemmatimonas</taxon>
    </lineage>
</organism>
<dbReference type="Pfam" id="PF01193">
    <property type="entry name" value="RNA_pol_L"/>
    <property type="match status" value="1"/>
</dbReference>
<dbReference type="EMBL" id="DPIY01000003">
    <property type="protein sequence ID" value="HCT56100.1"/>
    <property type="molecule type" value="Genomic_DNA"/>
</dbReference>
<gene>
    <name evidence="11" type="primary">rpoA</name>
    <name evidence="14" type="ORF">DGD08_02690</name>
</gene>
<dbReference type="Pfam" id="PF01000">
    <property type="entry name" value="RNA_pol_A_bac"/>
    <property type="match status" value="1"/>
</dbReference>
<comment type="caution">
    <text evidence="14">The sequence shown here is derived from an EMBL/GenBank/DDBJ whole genome shotgun (WGS) entry which is preliminary data.</text>
</comment>
<dbReference type="GO" id="GO:0000428">
    <property type="term" value="C:DNA-directed RNA polymerase complex"/>
    <property type="evidence" value="ECO:0007669"/>
    <property type="project" value="UniProtKB-KW"/>
</dbReference>
<dbReference type="Gene3D" id="3.30.1360.10">
    <property type="entry name" value="RNA polymerase, RBP11-like subunit"/>
    <property type="match status" value="1"/>
</dbReference>
<comment type="similarity">
    <text evidence="1 11">Belongs to the RNA polymerase alpha chain family.</text>
</comment>
<keyword evidence="6 11" id="KW-0548">Nucleotidyltransferase</keyword>
<evidence type="ECO:0000259" key="13">
    <source>
        <dbReference type="SMART" id="SM00662"/>
    </source>
</evidence>
<evidence type="ECO:0000256" key="8">
    <source>
        <dbReference type="ARBA" id="ARBA00032524"/>
    </source>
</evidence>
<dbReference type="EC" id="2.7.7.6" evidence="2 11"/>
<comment type="subunit">
    <text evidence="11">Homodimer. The RNAP catalytic core consists of 2 alpha, 1 beta, 1 beta' and 1 omega subunit. When a sigma factor is associated with the core the holoenzyme is formed, which can initiate transcription.</text>
</comment>
<dbReference type="GO" id="GO:0005737">
    <property type="term" value="C:cytoplasm"/>
    <property type="evidence" value="ECO:0007669"/>
    <property type="project" value="UniProtKB-ARBA"/>
</dbReference>
<dbReference type="InterPro" id="IPR011260">
    <property type="entry name" value="RNAP_asu_C"/>
</dbReference>
<dbReference type="InterPro" id="IPR011262">
    <property type="entry name" value="DNA-dir_RNA_pol_insert"/>
</dbReference>
<evidence type="ECO:0000313" key="14">
    <source>
        <dbReference type="EMBL" id="HCT56100.1"/>
    </source>
</evidence>
<evidence type="ECO:0000256" key="12">
    <source>
        <dbReference type="SAM" id="MobiDB-lite"/>
    </source>
</evidence>
<keyword evidence="5 11" id="KW-0808">Transferase</keyword>
<evidence type="ECO:0000256" key="2">
    <source>
        <dbReference type="ARBA" id="ARBA00012418"/>
    </source>
</evidence>
<feature type="region of interest" description="Disordered" evidence="12">
    <location>
        <begin position="335"/>
        <end position="357"/>
    </location>
</feature>
<evidence type="ECO:0000256" key="6">
    <source>
        <dbReference type="ARBA" id="ARBA00022695"/>
    </source>
</evidence>
<dbReference type="OMA" id="PIKNVKY"/>
<dbReference type="CDD" id="cd06928">
    <property type="entry name" value="RNAP_alpha_NTD"/>
    <property type="match status" value="1"/>
</dbReference>
<dbReference type="SMART" id="SM00662">
    <property type="entry name" value="RPOLD"/>
    <property type="match status" value="1"/>
</dbReference>
<feature type="region of interest" description="Alpha N-terminal domain (alpha-NTD)" evidence="11">
    <location>
        <begin position="1"/>
        <end position="252"/>
    </location>
</feature>
<dbReference type="GO" id="GO:0046983">
    <property type="term" value="F:protein dimerization activity"/>
    <property type="evidence" value="ECO:0007669"/>
    <property type="project" value="InterPro"/>
</dbReference>
<sequence length="357" mass="38997">MATIDLSGLVRPQLVEATKREDSPNLAEFRLQPLERGFGHTLGNAMRRLLLSSLRGSAVWAFRIDGVVHEHQTIGGVVEDVHQIIGNLKTLTLALPDEVEQTVLRISKSGPGTVTAADIIATGGVRIIDPSHHIFTITGERDFNIELYVNKGRGYIESDQHPADKNLSVDVVRIDAIYSPVRRVNFTVAETRVGQRTDYDRLTLTVETNGTMSPEEAVSYAAALAQTHFQYFVGFGSSASAQPGTAGDGANSDAIRLAELFRTPIDDLELSVRSVNSLKNSNIRSLGDLVRQTEAQILQVKNFGKKSLQEIAALLEKEGLNFGMRYEESADGVRILDMGTPPSRAAENAPDEDDDED</sequence>
<reference evidence="14 15" key="1">
    <citation type="journal article" date="2018" name="Nat. Biotechnol.">
        <title>A standardized bacterial taxonomy based on genome phylogeny substantially revises the tree of life.</title>
        <authorList>
            <person name="Parks D.H."/>
            <person name="Chuvochina M."/>
            <person name="Waite D.W."/>
            <person name="Rinke C."/>
            <person name="Skarshewski A."/>
            <person name="Chaumeil P.A."/>
            <person name="Hugenholtz P."/>
        </authorList>
    </citation>
    <scope>NUCLEOTIDE SEQUENCE [LARGE SCALE GENOMIC DNA]</scope>
    <source>
        <strain evidence="14">UBA8844</strain>
    </source>
</reference>
<dbReference type="NCBIfam" id="TIGR02027">
    <property type="entry name" value="rpoA"/>
    <property type="match status" value="1"/>
</dbReference>
<dbReference type="AlphaFoldDB" id="A0A3D4V4S3"/>
<protein>
    <recommendedName>
        <fullName evidence="3 11">DNA-directed RNA polymerase subunit alpha</fullName>
        <shortName evidence="11">RNAP subunit alpha</shortName>
        <ecNumber evidence="2 11">2.7.7.6</ecNumber>
    </recommendedName>
    <alternativeName>
        <fullName evidence="9 11">RNA polymerase subunit alpha</fullName>
    </alternativeName>
    <alternativeName>
        <fullName evidence="8 11">Transcriptase subunit alpha</fullName>
    </alternativeName>
</protein>
<dbReference type="InterPro" id="IPR036643">
    <property type="entry name" value="RNApol_insert_sf"/>
</dbReference>
<evidence type="ECO:0000256" key="4">
    <source>
        <dbReference type="ARBA" id="ARBA00022478"/>
    </source>
</evidence>
<evidence type="ECO:0000256" key="7">
    <source>
        <dbReference type="ARBA" id="ARBA00023163"/>
    </source>
</evidence>
<proteinExistence type="inferred from homology"/>
<evidence type="ECO:0000256" key="5">
    <source>
        <dbReference type="ARBA" id="ARBA00022679"/>
    </source>
</evidence>
<evidence type="ECO:0000313" key="15">
    <source>
        <dbReference type="Proteomes" id="UP000264071"/>
    </source>
</evidence>
<evidence type="ECO:0000256" key="9">
    <source>
        <dbReference type="ARBA" id="ARBA00033070"/>
    </source>
</evidence>
<dbReference type="Proteomes" id="UP000264071">
    <property type="component" value="Unassembled WGS sequence"/>
</dbReference>
<dbReference type="Gene3D" id="1.10.150.20">
    <property type="entry name" value="5' to 3' exonuclease, C-terminal subdomain"/>
    <property type="match status" value="1"/>
</dbReference>
<keyword evidence="7 11" id="KW-0804">Transcription</keyword>
<dbReference type="GO" id="GO:0003899">
    <property type="term" value="F:DNA-directed RNA polymerase activity"/>
    <property type="evidence" value="ECO:0007669"/>
    <property type="project" value="UniProtKB-UniRule"/>
</dbReference>
<comment type="catalytic activity">
    <reaction evidence="10 11">
        <text>RNA(n) + a ribonucleoside 5'-triphosphate = RNA(n+1) + diphosphate</text>
        <dbReference type="Rhea" id="RHEA:21248"/>
        <dbReference type="Rhea" id="RHEA-COMP:14527"/>
        <dbReference type="Rhea" id="RHEA-COMP:17342"/>
        <dbReference type="ChEBI" id="CHEBI:33019"/>
        <dbReference type="ChEBI" id="CHEBI:61557"/>
        <dbReference type="ChEBI" id="CHEBI:140395"/>
        <dbReference type="EC" id="2.7.7.6"/>
    </reaction>
</comment>
<accession>A0A3D4V4S3</accession>
<dbReference type="InterPro" id="IPR036603">
    <property type="entry name" value="RBP11-like"/>
</dbReference>
<dbReference type="InterPro" id="IPR011773">
    <property type="entry name" value="DNA-dir_RpoA"/>
</dbReference>
<comment type="function">
    <text evidence="11">DNA-dependent RNA polymerase catalyzes the transcription of DNA into RNA using the four ribonucleoside triphosphates as substrates.</text>
</comment>
<dbReference type="NCBIfam" id="NF003513">
    <property type="entry name" value="PRK05182.1-2"/>
    <property type="match status" value="1"/>
</dbReference>
<evidence type="ECO:0000256" key="3">
    <source>
        <dbReference type="ARBA" id="ARBA00015972"/>
    </source>
</evidence>
<name>A0A3D4V4S3_9BACT</name>
<dbReference type="HAMAP" id="MF_00059">
    <property type="entry name" value="RNApol_bact_RpoA"/>
    <property type="match status" value="1"/>
</dbReference>
<feature type="domain" description="DNA-directed RNA polymerase RpoA/D/Rpb3-type" evidence="13">
    <location>
        <begin position="26"/>
        <end position="235"/>
    </location>
</feature>
<dbReference type="NCBIfam" id="NF003519">
    <property type="entry name" value="PRK05182.2-5"/>
    <property type="match status" value="1"/>
</dbReference>
<dbReference type="InterPro" id="IPR011263">
    <property type="entry name" value="DNA-dir_RNA_pol_RpoA/D/Rpb3"/>
</dbReference>
<dbReference type="GO" id="GO:0003677">
    <property type="term" value="F:DNA binding"/>
    <property type="evidence" value="ECO:0007669"/>
    <property type="project" value="UniProtKB-UniRule"/>
</dbReference>
<feature type="region of interest" description="Alpha C-terminal domain (alpha-CTD)" evidence="11">
    <location>
        <begin position="257"/>
        <end position="357"/>
    </location>
</feature>
<dbReference type="Pfam" id="PF03118">
    <property type="entry name" value="RNA_pol_A_CTD"/>
    <property type="match status" value="1"/>
</dbReference>
<evidence type="ECO:0000256" key="10">
    <source>
        <dbReference type="ARBA" id="ARBA00048552"/>
    </source>
</evidence>
<comment type="domain">
    <text evidence="11">The N-terminal domain is essential for RNAP assembly and basal transcription, whereas the C-terminal domain is involved in interaction with transcriptional regulators and with upstream promoter elements.</text>
</comment>
<evidence type="ECO:0000256" key="1">
    <source>
        <dbReference type="ARBA" id="ARBA00007123"/>
    </source>
</evidence>
<dbReference type="FunFam" id="2.170.120.12:FF:000001">
    <property type="entry name" value="DNA-directed RNA polymerase subunit alpha"/>
    <property type="match status" value="1"/>
</dbReference>
<evidence type="ECO:0000256" key="11">
    <source>
        <dbReference type="HAMAP-Rule" id="MF_00059"/>
    </source>
</evidence>
<keyword evidence="4 11" id="KW-0240">DNA-directed RNA polymerase</keyword>
<dbReference type="SUPFAM" id="SSF47789">
    <property type="entry name" value="C-terminal domain of RNA polymerase alpha subunit"/>
    <property type="match status" value="1"/>
</dbReference>
<dbReference type="SUPFAM" id="SSF56553">
    <property type="entry name" value="Insert subdomain of RNA polymerase alpha subunit"/>
    <property type="match status" value="1"/>
</dbReference>
<dbReference type="Gene3D" id="2.170.120.12">
    <property type="entry name" value="DNA-directed RNA polymerase, insert domain"/>
    <property type="match status" value="1"/>
</dbReference>
<dbReference type="SUPFAM" id="SSF55257">
    <property type="entry name" value="RBP11-like subunits of RNA polymerase"/>
    <property type="match status" value="1"/>
</dbReference>